<organism evidence="8">
    <name type="scientific">Skeletonema marinoi</name>
    <dbReference type="NCBI Taxonomy" id="267567"/>
    <lineage>
        <taxon>Eukaryota</taxon>
        <taxon>Sar</taxon>
        <taxon>Stramenopiles</taxon>
        <taxon>Ochrophyta</taxon>
        <taxon>Bacillariophyta</taxon>
        <taxon>Coscinodiscophyceae</taxon>
        <taxon>Thalassiosirophycidae</taxon>
        <taxon>Thalassiosirales</taxon>
        <taxon>Skeletonemataceae</taxon>
        <taxon>Skeletonema</taxon>
        <taxon>Skeletonema marinoi-dohrnii complex</taxon>
    </lineage>
</organism>
<keyword evidence="4 6" id="KW-1133">Transmembrane helix</keyword>
<feature type="transmembrane region" description="Helical" evidence="6">
    <location>
        <begin position="108"/>
        <end position="135"/>
    </location>
</feature>
<protein>
    <recommendedName>
        <fullName evidence="7">ABC-2 type transporter transmembrane domain-containing protein</fullName>
    </recommendedName>
</protein>
<evidence type="ECO:0000256" key="5">
    <source>
        <dbReference type="ARBA" id="ARBA00023136"/>
    </source>
</evidence>
<gene>
    <name evidence="8" type="ORF">SMAR0320_LOCUS10298</name>
</gene>
<evidence type="ECO:0000256" key="2">
    <source>
        <dbReference type="ARBA" id="ARBA00022448"/>
    </source>
</evidence>
<sequence length="316" mass="35218">MKYAQPWFVRDRLMTLRAIKIYWRSPGYNLSRLTVTVAIALLLGSMFIPICNNEVFSEAEVQSSFGAVYIGFIIIGQLSITSIIPVTISIRDMFYRHESAGMLSSRSVIAGLLVAELPFIAVMSLSFPVIFLALVGMPNDGIKGEALRGLWVFIYFGLNTAIYSYIGQMFCFLVPGEGTAIVLANIFIGLNNAYSGFIASPALLTQNIFFAVQYYFVPGRYVYQGMVASLFGDDYTRWVTVPQTSPLFDNLGCVADGSGSCTVTVSAYFEAFFDYMWNLNDVPLNGWFNFVILLIWSISVRFIASIALKYLKYSGK</sequence>
<dbReference type="AlphaFoldDB" id="A0A7S2PJG3"/>
<dbReference type="GO" id="GO:0140359">
    <property type="term" value="F:ABC-type transporter activity"/>
    <property type="evidence" value="ECO:0007669"/>
    <property type="project" value="InterPro"/>
</dbReference>
<feature type="transmembrane region" description="Helical" evidence="6">
    <location>
        <begin position="64"/>
        <end position="88"/>
    </location>
</feature>
<comment type="subcellular location">
    <subcellularLocation>
        <location evidence="1">Membrane</location>
        <topology evidence="1">Multi-pass membrane protein</topology>
    </subcellularLocation>
</comment>
<dbReference type="Pfam" id="PF01061">
    <property type="entry name" value="ABC2_membrane"/>
    <property type="match status" value="1"/>
</dbReference>
<dbReference type="InterPro" id="IPR013525">
    <property type="entry name" value="ABC2_TM"/>
</dbReference>
<name>A0A7S2PJG3_9STRA</name>
<keyword evidence="5 6" id="KW-0472">Membrane</keyword>
<evidence type="ECO:0000256" key="6">
    <source>
        <dbReference type="SAM" id="Phobius"/>
    </source>
</evidence>
<feature type="transmembrane region" description="Helical" evidence="6">
    <location>
        <begin position="33"/>
        <end position="52"/>
    </location>
</feature>
<evidence type="ECO:0000259" key="7">
    <source>
        <dbReference type="Pfam" id="PF01061"/>
    </source>
</evidence>
<proteinExistence type="predicted"/>
<dbReference type="EMBL" id="HBGZ01014388">
    <property type="protein sequence ID" value="CAD9600908.1"/>
    <property type="molecule type" value="Transcribed_RNA"/>
</dbReference>
<dbReference type="PANTHER" id="PTHR19241">
    <property type="entry name" value="ATP-BINDING CASSETTE TRANSPORTER"/>
    <property type="match status" value="1"/>
</dbReference>
<reference evidence="8" key="1">
    <citation type="submission" date="2021-01" db="EMBL/GenBank/DDBJ databases">
        <authorList>
            <person name="Corre E."/>
            <person name="Pelletier E."/>
            <person name="Niang G."/>
            <person name="Scheremetjew M."/>
            <person name="Finn R."/>
            <person name="Kale V."/>
            <person name="Holt S."/>
            <person name="Cochrane G."/>
            <person name="Meng A."/>
            <person name="Brown T."/>
            <person name="Cohen L."/>
        </authorList>
    </citation>
    <scope>NUCLEOTIDE SEQUENCE</scope>
    <source>
        <strain evidence="8">SM1012Den-03</strain>
    </source>
</reference>
<feature type="transmembrane region" description="Helical" evidence="6">
    <location>
        <begin position="287"/>
        <end position="311"/>
    </location>
</feature>
<feature type="transmembrane region" description="Helical" evidence="6">
    <location>
        <begin position="147"/>
        <end position="166"/>
    </location>
</feature>
<evidence type="ECO:0000256" key="1">
    <source>
        <dbReference type="ARBA" id="ARBA00004141"/>
    </source>
</evidence>
<evidence type="ECO:0000256" key="3">
    <source>
        <dbReference type="ARBA" id="ARBA00022692"/>
    </source>
</evidence>
<dbReference type="GO" id="GO:0016020">
    <property type="term" value="C:membrane"/>
    <property type="evidence" value="ECO:0007669"/>
    <property type="project" value="UniProtKB-SubCell"/>
</dbReference>
<keyword evidence="3 6" id="KW-0812">Transmembrane</keyword>
<evidence type="ECO:0000313" key="8">
    <source>
        <dbReference type="EMBL" id="CAD9600908.1"/>
    </source>
</evidence>
<keyword evidence="2" id="KW-0813">Transport</keyword>
<evidence type="ECO:0000256" key="4">
    <source>
        <dbReference type="ARBA" id="ARBA00022989"/>
    </source>
</evidence>
<feature type="domain" description="ABC-2 type transporter transmembrane" evidence="7">
    <location>
        <begin position="13"/>
        <end position="231"/>
    </location>
</feature>
<accession>A0A7S2PJG3</accession>